<evidence type="ECO:0000259" key="1">
    <source>
        <dbReference type="Pfam" id="PF09044"/>
    </source>
</evidence>
<dbReference type="Proteomes" id="UP000664203">
    <property type="component" value="Unassembled WGS sequence"/>
</dbReference>
<evidence type="ECO:0000313" key="3">
    <source>
        <dbReference type="Proteomes" id="UP000664203"/>
    </source>
</evidence>
<dbReference type="OrthoDB" id="4177994at2759"/>
<dbReference type="Gene3D" id="3.30.430.10">
    <property type="entry name" value="Killer Toxin P4, subunit A"/>
    <property type="match status" value="1"/>
</dbReference>
<proteinExistence type="predicted"/>
<dbReference type="Pfam" id="PF09044">
    <property type="entry name" value="Kp4"/>
    <property type="match status" value="1"/>
</dbReference>
<reference evidence="2" key="1">
    <citation type="submission" date="2021-03" db="EMBL/GenBank/DDBJ databases">
        <authorList>
            <person name="Tagirdzhanova G."/>
        </authorList>
    </citation>
    <scope>NUCLEOTIDE SEQUENCE</scope>
</reference>
<feature type="domain" description="Killer toxin Kp4" evidence="1">
    <location>
        <begin position="71"/>
        <end position="227"/>
    </location>
</feature>
<protein>
    <recommendedName>
        <fullName evidence="1">Killer toxin Kp4 domain-containing protein</fullName>
    </recommendedName>
</protein>
<gene>
    <name evidence="2" type="ORF">ALECFALPRED_008584</name>
</gene>
<dbReference type="SUPFAM" id="SSF55221">
    <property type="entry name" value="Yeast killer toxins"/>
    <property type="match status" value="1"/>
</dbReference>
<dbReference type="AlphaFoldDB" id="A0A8H3EH52"/>
<accession>A0A8H3EH52</accession>
<evidence type="ECO:0000313" key="2">
    <source>
        <dbReference type="EMBL" id="CAF9904498.1"/>
    </source>
</evidence>
<dbReference type="EMBL" id="CAJPDR010000006">
    <property type="protein sequence ID" value="CAF9904498.1"/>
    <property type="molecule type" value="Genomic_DNA"/>
</dbReference>
<sequence>MGMESFLFEAEVCIKQISSLEETMGQSDVAVPQDGHSKPLPKFPPSNQPLLHHLTMHSPTAFISLVALTSITATITPISALGLNCRGSDLCPLARFENKNPESIIQILRDAIYATTKPLDTTYTEGQHIICISSSESITIGSDFTEGIDASGASESSDGNYKLDVAIGTGGICAFPNYLKSGANLTFAQIQPLADQVLEHKCRTCGSATVDWGNSPKDGYLTFNYVEDPFCDGECISGDGSAVANSK</sequence>
<dbReference type="InterPro" id="IPR011329">
    <property type="entry name" value="Killer_tox_Kp4/SMK"/>
</dbReference>
<name>A0A8H3EH52_9LECA</name>
<organism evidence="2 3">
    <name type="scientific">Alectoria fallacina</name>
    <dbReference type="NCBI Taxonomy" id="1903189"/>
    <lineage>
        <taxon>Eukaryota</taxon>
        <taxon>Fungi</taxon>
        <taxon>Dikarya</taxon>
        <taxon>Ascomycota</taxon>
        <taxon>Pezizomycotina</taxon>
        <taxon>Lecanoromycetes</taxon>
        <taxon>OSLEUM clade</taxon>
        <taxon>Lecanoromycetidae</taxon>
        <taxon>Lecanorales</taxon>
        <taxon>Lecanorineae</taxon>
        <taxon>Parmeliaceae</taxon>
        <taxon>Alectoria</taxon>
    </lineage>
</organism>
<keyword evidence="3" id="KW-1185">Reference proteome</keyword>
<comment type="caution">
    <text evidence="2">The sequence shown here is derived from an EMBL/GenBank/DDBJ whole genome shotgun (WGS) entry which is preliminary data.</text>
</comment>
<dbReference type="InterPro" id="IPR015131">
    <property type="entry name" value="Killer_tox_Kp4"/>
</dbReference>
<dbReference type="GO" id="GO:0005576">
    <property type="term" value="C:extracellular region"/>
    <property type="evidence" value="ECO:0007669"/>
    <property type="project" value="InterPro"/>
</dbReference>